<evidence type="ECO:0000259" key="1">
    <source>
        <dbReference type="PROSITE" id="PS51819"/>
    </source>
</evidence>
<dbReference type="PANTHER" id="PTHR36110:SF4">
    <property type="entry name" value="RING-CLEAVING DIOXYGENASE MHQA-RELATED"/>
    <property type="match status" value="1"/>
</dbReference>
<evidence type="ECO:0000313" key="2">
    <source>
        <dbReference type="EMBL" id="KKI62841.1"/>
    </source>
</evidence>
<dbReference type="Gene3D" id="3.10.180.10">
    <property type="entry name" value="2,3-Dihydroxybiphenyl 1,2-Dioxygenase, domain 1"/>
    <property type="match status" value="2"/>
</dbReference>
<dbReference type="GeneID" id="58097586"/>
<dbReference type="InterPro" id="IPR037523">
    <property type="entry name" value="VOC_core"/>
</dbReference>
<comment type="caution">
    <text evidence="2">The sequence shown here is derived from an EMBL/GenBank/DDBJ whole genome shotgun (WGS) entry which is preliminary data.</text>
</comment>
<dbReference type="Pfam" id="PF00903">
    <property type="entry name" value="Glyoxalase"/>
    <property type="match status" value="1"/>
</dbReference>
<dbReference type="InterPro" id="IPR004360">
    <property type="entry name" value="Glyas_Fos-R_dOase_dom"/>
</dbReference>
<dbReference type="InterPro" id="IPR052537">
    <property type="entry name" value="Extradiol_RC_dioxygenase"/>
</dbReference>
<dbReference type="EMBL" id="LAKJ01000030">
    <property type="protein sequence ID" value="KKI62841.1"/>
    <property type="molecule type" value="Genomic_DNA"/>
</dbReference>
<dbReference type="PROSITE" id="PS51819">
    <property type="entry name" value="VOC"/>
    <property type="match status" value="1"/>
</dbReference>
<accession>A0A0M2NSZ2</accession>
<dbReference type="CDD" id="cd06587">
    <property type="entry name" value="VOC"/>
    <property type="match status" value="1"/>
</dbReference>
<feature type="domain" description="VOC" evidence="1">
    <location>
        <begin position="3"/>
        <end position="118"/>
    </location>
</feature>
<reference evidence="2 3" key="1">
    <citation type="submission" date="2015-03" db="EMBL/GenBank/DDBJ databases">
        <title>Genome Assembly of Staphylococcus cohnii subsp. cohnii strain G22B2.</title>
        <authorList>
            <person name="Nair G."/>
            <person name="Kaur G."/>
            <person name="Khatri I."/>
            <person name="Singh N.K."/>
            <person name="Sathyabama S."/>
            <person name="Maurya S.K."/>
            <person name="Subramanian S."/>
            <person name="Agrewala J.N."/>
            <person name="Mayilraj S."/>
        </authorList>
    </citation>
    <scope>NUCLEOTIDE SEQUENCE [LARGE SCALE GENOMIC DNA]</scope>
    <source>
        <strain evidence="2 3">G22B2</strain>
    </source>
</reference>
<dbReference type="PATRIC" id="fig|74704.6.peg.1955"/>
<dbReference type="SUPFAM" id="SSF54593">
    <property type="entry name" value="Glyoxalase/Bleomycin resistance protein/Dihydroxybiphenyl dioxygenase"/>
    <property type="match status" value="2"/>
</dbReference>
<evidence type="ECO:0000313" key="3">
    <source>
        <dbReference type="Proteomes" id="UP000034455"/>
    </source>
</evidence>
<gene>
    <name evidence="2" type="ORF">UF66_1908</name>
</gene>
<name>A0A0M2NSZ2_STACC</name>
<protein>
    <recommendedName>
        <fullName evidence="1">VOC domain-containing protein</fullName>
    </recommendedName>
</protein>
<organism evidence="2 3">
    <name type="scientific">Staphylococcus cohnii subsp. cohnii</name>
    <dbReference type="NCBI Taxonomy" id="74704"/>
    <lineage>
        <taxon>Bacteria</taxon>
        <taxon>Bacillati</taxon>
        <taxon>Bacillota</taxon>
        <taxon>Bacilli</taxon>
        <taxon>Bacillales</taxon>
        <taxon>Staphylococcaceae</taxon>
        <taxon>Staphylococcus</taxon>
        <taxon>Staphylococcus cohnii species complex</taxon>
    </lineage>
</organism>
<dbReference type="PANTHER" id="PTHR36110">
    <property type="entry name" value="RING-CLEAVING DIOXYGENASE MHQE-RELATED"/>
    <property type="match status" value="1"/>
</dbReference>
<dbReference type="InterPro" id="IPR029068">
    <property type="entry name" value="Glyas_Bleomycin-R_OHBP_Dase"/>
</dbReference>
<dbReference type="RefSeq" id="WP_019468794.1">
    <property type="nucleotide sequence ID" value="NZ_BKAS01000020.1"/>
</dbReference>
<dbReference type="Proteomes" id="UP000034455">
    <property type="component" value="Unassembled WGS sequence"/>
</dbReference>
<sequence>MNGLRSVTTGTNDLSKTKELFSNILGLNVADKGQALRFGDAELNSGTRIHFVEVPNYINNNNHIENIGLRVPSDEGIEEYQSILKQHQISFSSPTDLNGHKYFNFQDQNGQTFNIYSNEHNSGTPLGIPTFESNVNPLHQIQGLGPVILKVNDIVLTQSILTRVFGLEHFAEYTPSEHADFKIQVFRIGDGGLGGELHVYASNEEILMPEHGILEQIEFGIESKSQFQKTIEELESIGIPYQTLDQEGERSLRITEKSGITFILTLETS</sequence>
<dbReference type="AlphaFoldDB" id="A0A0M2NSZ2"/>
<proteinExistence type="predicted"/>